<dbReference type="AlphaFoldDB" id="A0A161TFY7"/>
<dbReference type="InterPro" id="IPR039913">
    <property type="entry name" value="RPAP1/Rba50"/>
</dbReference>
<feature type="region of interest" description="Disordered" evidence="2">
    <location>
        <begin position="157"/>
        <end position="330"/>
    </location>
</feature>
<reference evidence="5 6" key="1">
    <citation type="journal article" date="2016" name="Fungal Biol.">
        <title>The genome of Xylona heveae provides a window into fungal endophytism.</title>
        <authorList>
            <person name="Gazis R."/>
            <person name="Kuo A."/>
            <person name="Riley R."/>
            <person name="LaButti K."/>
            <person name="Lipzen A."/>
            <person name="Lin J."/>
            <person name="Amirebrahimi M."/>
            <person name="Hesse C.N."/>
            <person name="Spatafora J.W."/>
            <person name="Henrissat B."/>
            <person name="Hainaut M."/>
            <person name="Grigoriev I.V."/>
            <person name="Hibbett D.S."/>
        </authorList>
    </citation>
    <scope>NUCLEOTIDE SEQUENCE [LARGE SCALE GENOMIC DNA]</scope>
    <source>
        <strain evidence="5 6">TC161</strain>
    </source>
</reference>
<dbReference type="Pfam" id="PF08620">
    <property type="entry name" value="RPAP1_C"/>
    <property type="match status" value="1"/>
</dbReference>
<feature type="compositionally biased region" description="Basic and acidic residues" evidence="2">
    <location>
        <begin position="157"/>
        <end position="186"/>
    </location>
</feature>
<dbReference type="OMA" id="DQESPYY"/>
<evidence type="ECO:0008006" key="7">
    <source>
        <dbReference type="Google" id="ProtNLM"/>
    </source>
</evidence>
<dbReference type="FunCoup" id="A0A161TFY7">
    <property type="interactions" value="153"/>
</dbReference>
<feature type="compositionally biased region" description="Polar residues" evidence="2">
    <location>
        <begin position="88"/>
        <end position="100"/>
    </location>
</feature>
<dbReference type="GeneID" id="28896901"/>
<dbReference type="GO" id="GO:0006366">
    <property type="term" value="P:transcription by RNA polymerase II"/>
    <property type="evidence" value="ECO:0007669"/>
    <property type="project" value="InterPro"/>
</dbReference>
<keyword evidence="6" id="KW-1185">Reference proteome</keyword>
<comment type="similarity">
    <text evidence="1">Belongs to the RPAP1 family.</text>
</comment>
<feature type="compositionally biased region" description="Low complexity" evidence="2">
    <location>
        <begin position="209"/>
        <end position="232"/>
    </location>
</feature>
<evidence type="ECO:0000313" key="6">
    <source>
        <dbReference type="Proteomes" id="UP000076632"/>
    </source>
</evidence>
<dbReference type="Proteomes" id="UP000076632">
    <property type="component" value="Unassembled WGS sequence"/>
</dbReference>
<dbReference type="InterPro" id="IPR013929">
    <property type="entry name" value="RPAP1_C"/>
</dbReference>
<organism evidence="5 6">
    <name type="scientific">Xylona heveae (strain CBS 132557 / TC161)</name>
    <dbReference type="NCBI Taxonomy" id="1328760"/>
    <lineage>
        <taxon>Eukaryota</taxon>
        <taxon>Fungi</taxon>
        <taxon>Dikarya</taxon>
        <taxon>Ascomycota</taxon>
        <taxon>Pezizomycotina</taxon>
        <taxon>Xylonomycetes</taxon>
        <taxon>Xylonales</taxon>
        <taxon>Xylonaceae</taxon>
        <taxon>Xylona</taxon>
    </lineage>
</organism>
<dbReference type="InterPro" id="IPR013930">
    <property type="entry name" value="RPAP1_N"/>
</dbReference>
<evidence type="ECO:0000256" key="1">
    <source>
        <dbReference type="ARBA" id="ARBA00009953"/>
    </source>
</evidence>
<evidence type="ECO:0000313" key="5">
    <source>
        <dbReference type="EMBL" id="KZF25007.1"/>
    </source>
</evidence>
<sequence>MVSRGERFHVDLPSDSEEEAETQAGSAVPPPLPLSLGFVSDIKEREPAAPKPPAPPSLTSTKTGFPEHKKRTRVSAFKQRRAAAPNGDASTVSSGSQAPAKSTVPVDDENASFEENDRRRINEENDQRLAAMSDAEIAQEREELMAGMNPSLLEMFLKKARIDESHDGPQTRQEEEPPENKSDARPRSSKKVTFDDEPSETAQDSQDFTPIPSSSSSTPPTTAGPDPDSITPTSPPPDLHPANAPPRHNSQKPDTPSSSSPNSNLTDALPPGPSVHFPRPPSPPALDPNSPSFLDDLHSKYFPSLPSDPSKLQWMSEPSAPESTSYSPDAESFTPSALRFGFTGALLPPRVALEIPTTKGLHHHGNAPASAGYTIPELAHLSRSSFPTQRCIAYQTLGRILYRLGIGEYGDEESDLSNGLWQCIEQGRVIDSLVAEADGRFSAHVSAQAHAQEAVWLWRKGGGRRWKAA</sequence>
<evidence type="ECO:0000259" key="3">
    <source>
        <dbReference type="Pfam" id="PF08620"/>
    </source>
</evidence>
<proteinExistence type="inferred from homology"/>
<evidence type="ECO:0000256" key="2">
    <source>
        <dbReference type="SAM" id="MobiDB-lite"/>
    </source>
</evidence>
<dbReference type="Pfam" id="PF08621">
    <property type="entry name" value="RPAP1_N"/>
    <property type="match status" value="1"/>
</dbReference>
<dbReference type="EMBL" id="KV407455">
    <property type="protein sequence ID" value="KZF25007.1"/>
    <property type="molecule type" value="Genomic_DNA"/>
</dbReference>
<feature type="domain" description="RPAP1 N-terminal" evidence="4">
    <location>
        <begin position="119"/>
        <end position="164"/>
    </location>
</feature>
<dbReference type="STRING" id="1328760.A0A161TFY7"/>
<feature type="compositionally biased region" description="Pro residues" evidence="2">
    <location>
        <begin position="270"/>
        <end position="286"/>
    </location>
</feature>
<dbReference type="PANTHER" id="PTHR21483">
    <property type="entry name" value="RNA POLYMERASE II-ASSOCIATED PROTEIN 1"/>
    <property type="match status" value="1"/>
</dbReference>
<dbReference type="OrthoDB" id="348201at2759"/>
<feature type="compositionally biased region" description="Basic and acidic residues" evidence="2">
    <location>
        <begin position="115"/>
        <end position="127"/>
    </location>
</feature>
<protein>
    <recommendedName>
        <fullName evidence="7">Transcription factor Rba50</fullName>
    </recommendedName>
</protein>
<evidence type="ECO:0000259" key="4">
    <source>
        <dbReference type="Pfam" id="PF08621"/>
    </source>
</evidence>
<feature type="region of interest" description="Disordered" evidence="2">
    <location>
        <begin position="1"/>
        <end position="136"/>
    </location>
</feature>
<feature type="compositionally biased region" description="Basic residues" evidence="2">
    <location>
        <begin position="68"/>
        <end position="81"/>
    </location>
</feature>
<feature type="domain" description="RPAP1 C-terminal" evidence="3">
    <location>
        <begin position="338"/>
        <end position="404"/>
    </location>
</feature>
<gene>
    <name evidence="5" type="ORF">L228DRAFT_243785</name>
</gene>
<accession>A0A161TFY7</accession>
<dbReference type="PANTHER" id="PTHR21483:SF18">
    <property type="entry name" value="RNA POLYMERASE II-ASSOCIATED PROTEIN 1"/>
    <property type="match status" value="1"/>
</dbReference>
<dbReference type="InParanoid" id="A0A161TFY7"/>
<feature type="compositionally biased region" description="Basic and acidic residues" evidence="2">
    <location>
        <begin position="1"/>
        <end position="12"/>
    </location>
</feature>
<name>A0A161TFY7_XYLHT</name>
<dbReference type="RefSeq" id="XP_018190562.1">
    <property type="nucleotide sequence ID" value="XM_018331764.1"/>
</dbReference>